<dbReference type="InterPro" id="IPR027266">
    <property type="entry name" value="TrmE/GcvT-like"/>
</dbReference>
<dbReference type="FunFam" id="3.30.1360.120:FF:000007">
    <property type="entry name" value="tRNA modification GTPase GTPBP3, mitochondrial"/>
    <property type="match status" value="1"/>
</dbReference>
<dbReference type="SUPFAM" id="SSF103025">
    <property type="entry name" value="Folate-binding domain"/>
    <property type="match status" value="1"/>
</dbReference>
<reference evidence="9 10" key="2">
    <citation type="submission" date="2018-11" db="EMBL/GenBank/DDBJ databases">
        <authorList>
            <consortium name="Pathogen Informatics"/>
        </authorList>
    </citation>
    <scope>NUCLEOTIDE SEQUENCE [LARGE SCALE GENOMIC DNA]</scope>
</reference>
<evidence type="ECO:0000259" key="7">
    <source>
        <dbReference type="Pfam" id="PF10396"/>
    </source>
</evidence>
<evidence type="ECO:0000313" key="11">
    <source>
        <dbReference type="WBParaSite" id="GPUH_0001783301-mRNA-1"/>
    </source>
</evidence>
<evidence type="ECO:0000256" key="1">
    <source>
        <dbReference type="ARBA" id="ARBA00004173"/>
    </source>
</evidence>
<keyword evidence="10" id="KW-1185">Reference proteome</keyword>
<comment type="similarity">
    <text evidence="2">Belongs to the TRAFAC class TrmE-Era-EngA-EngB-Septin-like GTPase superfamily. TrmE GTPase family.</text>
</comment>
<evidence type="ECO:0000259" key="8">
    <source>
        <dbReference type="Pfam" id="PF12631"/>
    </source>
</evidence>
<dbReference type="Gene3D" id="1.20.120.430">
    <property type="entry name" value="tRNA modification GTPase MnmE domain 2"/>
    <property type="match status" value="1"/>
</dbReference>
<dbReference type="CDD" id="cd14858">
    <property type="entry name" value="TrmE_N"/>
    <property type="match status" value="1"/>
</dbReference>
<evidence type="ECO:0000256" key="3">
    <source>
        <dbReference type="ARBA" id="ARBA00022694"/>
    </source>
</evidence>
<dbReference type="GO" id="GO:0005739">
    <property type="term" value="C:mitochondrion"/>
    <property type="evidence" value="ECO:0007669"/>
    <property type="project" value="UniProtKB-SubCell"/>
</dbReference>
<dbReference type="GO" id="GO:0002098">
    <property type="term" value="P:tRNA wobble uridine modification"/>
    <property type="evidence" value="ECO:0007669"/>
    <property type="project" value="TreeGrafter"/>
</dbReference>
<feature type="signal peptide" evidence="6">
    <location>
        <begin position="1"/>
        <end position="24"/>
    </location>
</feature>
<dbReference type="PANTHER" id="PTHR42714">
    <property type="entry name" value="TRNA MODIFICATION GTPASE GTPBP3"/>
    <property type="match status" value="1"/>
</dbReference>
<keyword evidence="3" id="KW-0819">tRNA processing</keyword>
<dbReference type="InterPro" id="IPR027368">
    <property type="entry name" value="MnmE_dom2"/>
</dbReference>
<protein>
    <submittedName>
        <fullName evidence="11">TrmE_N domain-containing protein</fullName>
    </submittedName>
</protein>
<name>A0A183EA17_9BILA</name>
<feature type="domain" description="MnmE helical" evidence="8">
    <location>
        <begin position="127"/>
        <end position="218"/>
    </location>
</feature>
<evidence type="ECO:0000313" key="9">
    <source>
        <dbReference type="EMBL" id="VDN30494.1"/>
    </source>
</evidence>
<dbReference type="Proteomes" id="UP000271098">
    <property type="component" value="Unassembled WGS sequence"/>
</dbReference>
<dbReference type="GO" id="GO:0030488">
    <property type="term" value="P:tRNA methylation"/>
    <property type="evidence" value="ECO:0007669"/>
    <property type="project" value="TreeGrafter"/>
</dbReference>
<dbReference type="Gene3D" id="3.30.1360.120">
    <property type="entry name" value="Probable tRNA modification gtpase trme, domain 1"/>
    <property type="match status" value="1"/>
</dbReference>
<keyword evidence="6" id="KW-0732">Signal</keyword>
<reference evidence="11" key="1">
    <citation type="submission" date="2016-06" db="UniProtKB">
        <authorList>
            <consortium name="WormBaseParasite"/>
        </authorList>
    </citation>
    <scope>IDENTIFICATION</scope>
</reference>
<proteinExistence type="inferred from homology"/>
<evidence type="ECO:0000256" key="2">
    <source>
        <dbReference type="ARBA" id="ARBA00011043"/>
    </source>
</evidence>
<dbReference type="EMBL" id="UYRT01085723">
    <property type="protein sequence ID" value="VDN30494.1"/>
    <property type="molecule type" value="Genomic_DNA"/>
</dbReference>
<dbReference type="Pfam" id="PF12631">
    <property type="entry name" value="MnmE_helical"/>
    <property type="match status" value="1"/>
</dbReference>
<comment type="subcellular location">
    <subcellularLocation>
        <location evidence="1">Mitochondrion</location>
    </subcellularLocation>
</comment>
<evidence type="ECO:0000256" key="6">
    <source>
        <dbReference type="SAM" id="SignalP"/>
    </source>
</evidence>
<keyword evidence="4" id="KW-0547">Nucleotide-binding</keyword>
<dbReference type="SUPFAM" id="SSF116878">
    <property type="entry name" value="TrmE connector domain"/>
    <property type="match status" value="1"/>
</dbReference>
<dbReference type="AlphaFoldDB" id="A0A183EA17"/>
<dbReference type="InterPro" id="IPR018948">
    <property type="entry name" value="GTP-bd_TrmE_N"/>
</dbReference>
<gene>
    <name evidence="9" type="ORF">GPUH_LOCUS17808</name>
</gene>
<feature type="domain" description="GTP-binding protein TrmE N-terminal" evidence="7">
    <location>
        <begin position="11"/>
        <end position="124"/>
    </location>
</feature>
<feature type="chain" id="PRO_5043139068" evidence="6">
    <location>
        <begin position="25"/>
        <end position="255"/>
    </location>
</feature>
<organism evidence="11">
    <name type="scientific">Gongylonema pulchrum</name>
    <dbReference type="NCBI Taxonomy" id="637853"/>
    <lineage>
        <taxon>Eukaryota</taxon>
        <taxon>Metazoa</taxon>
        <taxon>Ecdysozoa</taxon>
        <taxon>Nematoda</taxon>
        <taxon>Chromadorea</taxon>
        <taxon>Rhabditida</taxon>
        <taxon>Spirurina</taxon>
        <taxon>Spiruromorpha</taxon>
        <taxon>Spiruroidea</taxon>
        <taxon>Gongylonematidae</taxon>
        <taxon>Gongylonema</taxon>
    </lineage>
</organism>
<dbReference type="GO" id="GO:0005525">
    <property type="term" value="F:GTP binding"/>
    <property type="evidence" value="ECO:0007669"/>
    <property type="project" value="UniProtKB-KW"/>
</dbReference>
<dbReference type="PANTHER" id="PTHR42714:SF2">
    <property type="entry name" value="TRNA MODIFICATION GTPASE GTPBP3, MITOCHONDRIAL"/>
    <property type="match status" value="1"/>
</dbReference>
<sequence>MLKLIVRSCSIFALSSGALPSAIAIVRVSGRESRRCLEELSGRKDFEPRQLFFAKLRYKGELIDRAMAVFLPGPRTSTGEDVAEFYVHGSRAVVDCLSDALSQFSNVRHAKAGEFTKRAFYNGKLTLSEVQSLSHLLAAQTQRQRRLALRTNTLGKVMEKVRNQLVEVRASIEASIDFGDDVDFDWVGIRSAISAVIEKLKNIQQRVHRGTVITDGVQIVILGETNVGKSSLFNRIGISRFFQPFSSCSMEVPNF</sequence>
<evidence type="ECO:0000256" key="5">
    <source>
        <dbReference type="ARBA" id="ARBA00023134"/>
    </source>
</evidence>
<accession>A0A183EA17</accession>
<evidence type="ECO:0000256" key="4">
    <source>
        <dbReference type="ARBA" id="ARBA00022741"/>
    </source>
</evidence>
<dbReference type="InterPro" id="IPR025867">
    <property type="entry name" value="MnmE_helical"/>
</dbReference>
<dbReference type="Pfam" id="PF10396">
    <property type="entry name" value="TrmE_N"/>
    <property type="match status" value="1"/>
</dbReference>
<dbReference type="WBParaSite" id="GPUH_0001783301-mRNA-1">
    <property type="protein sequence ID" value="GPUH_0001783301-mRNA-1"/>
    <property type="gene ID" value="GPUH_0001783301"/>
</dbReference>
<evidence type="ECO:0000313" key="10">
    <source>
        <dbReference type="Proteomes" id="UP000271098"/>
    </source>
</evidence>
<dbReference type="OrthoDB" id="188276at2759"/>
<keyword evidence="5" id="KW-0342">GTP-binding</keyword>